<feature type="transmembrane region" description="Helical" evidence="4">
    <location>
        <begin position="334"/>
        <end position="353"/>
    </location>
</feature>
<name>A0A6V8MLA3_9BACT</name>
<gene>
    <name evidence="5" type="primary">ogt_3</name>
    <name evidence="5" type="ORF">GMST_30290</name>
</gene>
<dbReference type="Gene3D" id="1.25.40.10">
    <property type="entry name" value="Tetratricopeptide repeat domain"/>
    <property type="match status" value="2"/>
</dbReference>
<dbReference type="Proteomes" id="UP000556026">
    <property type="component" value="Unassembled WGS sequence"/>
</dbReference>
<evidence type="ECO:0000256" key="1">
    <source>
        <dbReference type="ARBA" id="ARBA00022737"/>
    </source>
</evidence>
<protein>
    <submittedName>
        <fullName evidence="5">O-GlcNAc transferase</fullName>
    </submittedName>
</protein>
<keyword evidence="4" id="KW-0812">Transmembrane</keyword>
<organism evidence="5 6">
    <name type="scientific">Geomonas silvestris</name>
    <dbReference type="NCBI Taxonomy" id="2740184"/>
    <lineage>
        <taxon>Bacteria</taxon>
        <taxon>Pseudomonadati</taxon>
        <taxon>Thermodesulfobacteriota</taxon>
        <taxon>Desulfuromonadia</taxon>
        <taxon>Geobacterales</taxon>
        <taxon>Geobacteraceae</taxon>
        <taxon>Geomonas</taxon>
    </lineage>
</organism>
<dbReference type="AlphaFoldDB" id="A0A6V8MLA3"/>
<evidence type="ECO:0000256" key="3">
    <source>
        <dbReference type="PROSITE-ProRule" id="PRU00339"/>
    </source>
</evidence>
<dbReference type="InterPro" id="IPR011990">
    <property type="entry name" value="TPR-like_helical_dom_sf"/>
</dbReference>
<evidence type="ECO:0000313" key="5">
    <source>
        <dbReference type="EMBL" id="GFO60704.1"/>
    </source>
</evidence>
<dbReference type="SUPFAM" id="SSF48452">
    <property type="entry name" value="TPR-like"/>
    <property type="match status" value="1"/>
</dbReference>
<accession>A0A6V8MLA3</accession>
<keyword evidence="2 3" id="KW-0802">TPR repeat</keyword>
<feature type="transmembrane region" description="Helical" evidence="4">
    <location>
        <begin position="241"/>
        <end position="257"/>
    </location>
</feature>
<evidence type="ECO:0000256" key="4">
    <source>
        <dbReference type="SAM" id="Phobius"/>
    </source>
</evidence>
<dbReference type="PANTHER" id="PTHR44227">
    <property type="match status" value="1"/>
</dbReference>
<dbReference type="PROSITE" id="PS50005">
    <property type="entry name" value="TPR"/>
    <property type="match status" value="1"/>
</dbReference>
<feature type="transmembrane region" description="Helical" evidence="4">
    <location>
        <begin position="103"/>
        <end position="123"/>
    </location>
</feature>
<reference evidence="6" key="1">
    <citation type="submission" date="2020-06" db="EMBL/GenBank/DDBJ databases">
        <title>Draft genomic sequence of Geomonas sp. Red330.</title>
        <authorList>
            <person name="Itoh H."/>
            <person name="Zhenxing X."/>
            <person name="Ushijima N."/>
            <person name="Masuda Y."/>
            <person name="Shiratori Y."/>
            <person name="Senoo K."/>
        </authorList>
    </citation>
    <scope>NUCLEOTIDE SEQUENCE [LARGE SCALE GENOMIC DNA]</scope>
    <source>
        <strain evidence="6">Red330</strain>
    </source>
</reference>
<dbReference type="GO" id="GO:0016740">
    <property type="term" value="F:transferase activity"/>
    <property type="evidence" value="ECO:0007669"/>
    <property type="project" value="UniProtKB-KW"/>
</dbReference>
<keyword evidence="4" id="KW-0472">Membrane</keyword>
<evidence type="ECO:0000313" key="6">
    <source>
        <dbReference type="Proteomes" id="UP000556026"/>
    </source>
</evidence>
<keyword evidence="1" id="KW-0677">Repeat</keyword>
<keyword evidence="4" id="KW-1133">Transmembrane helix</keyword>
<feature type="transmembrane region" description="Helical" evidence="4">
    <location>
        <begin position="25"/>
        <end position="43"/>
    </location>
</feature>
<proteinExistence type="predicted"/>
<dbReference type="InterPro" id="IPR019734">
    <property type="entry name" value="TPR_rpt"/>
</dbReference>
<comment type="caution">
    <text evidence="5">The sequence shown here is derived from an EMBL/GenBank/DDBJ whole genome shotgun (WGS) entry which is preliminary data.</text>
</comment>
<evidence type="ECO:0000256" key="2">
    <source>
        <dbReference type="ARBA" id="ARBA00022803"/>
    </source>
</evidence>
<dbReference type="SMART" id="SM00028">
    <property type="entry name" value="TPR"/>
    <property type="match status" value="4"/>
</dbReference>
<feature type="transmembrane region" description="Helical" evidence="4">
    <location>
        <begin position="160"/>
        <end position="177"/>
    </location>
</feature>
<dbReference type="PANTHER" id="PTHR44227:SF3">
    <property type="entry name" value="PROTEIN O-MANNOSYL-TRANSFERASE TMTC4"/>
    <property type="match status" value="1"/>
</dbReference>
<feature type="transmembrane region" description="Helical" evidence="4">
    <location>
        <begin position="307"/>
        <end position="327"/>
    </location>
</feature>
<sequence length="590" mass="63656">MAKSVGTVRAEQTAVQMASLQRGDYARAALLLAVTFVLFSQTAHHGFISYDDPGYLSGNPVVRSGLSAASLAWAFTSLAMSNWHPLTWISHLVDVQLFGLAPAGHHLMSVFLHGVSAVLLYLLLLRLTARPWRSLVVAALFAWHPLHVESVAWAAERKDVLSGLLFHATLLSWVGYLKRPSSGRYLGALALFALGLLAKPMLVTLPVVLLILDAWPLGRLVPGEEGGRPAAARSGLFVEKIPFFLFSLASCAVTIYAQHHGGSMAELRAVPLGGRIANAATACLGYLRQAFWPHDMAVLYPLPASIPTAQAAGAAALLCALTALAFWRVRRSPYLAAGWCWFLVMLLPVLGLIQVGAQSMADRYSYLPLTGIFLAVVWGTSDLLERVSWGGKGAAALAGTVLAALGVATWCQVGVWADSLTLYRHTLEVTTGNYLIMNNYGAALNDAGRTEEAVQVLTRAIEVEPLDPSSYYNLGRIRQVAYRDSRGAAPLYQRAIELRPNYLDAQINLGGALNEMGRPAEARQLLERALGLPGADRADLRFNLAVSLVNLGETAAAVRELEKLRPLDPALAQQLEGFIASRTQSPAQQK</sequence>
<feature type="transmembrane region" description="Helical" evidence="4">
    <location>
        <begin position="396"/>
        <end position="417"/>
    </location>
</feature>
<dbReference type="EMBL" id="BLXX01000010">
    <property type="protein sequence ID" value="GFO60704.1"/>
    <property type="molecule type" value="Genomic_DNA"/>
</dbReference>
<keyword evidence="5" id="KW-0808">Transferase</keyword>
<keyword evidence="6" id="KW-1185">Reference proteome</keyword>
<dbReference type="InterPro" id="IPR052346">
    <property type="entry name" value="O-mannosyl-transferase_TMTC"/>
</dbReference>
<dbReference type="Pfam" id="PF14559">
    <property type="entry name" value="TPR_19"/>
    <property type="match status" value="1"/>
</dbReference>
<feature type="transmembrane region" description="Helical" evidence="4">
    <location>
        <begin position="189"/>
        <end position="212"/>
    </location>
</feature>
<feature type="repeat" description="TPR" evidence="3">
    <location>
        <begin position="434"/>
        <end position="467"/>
    </location>
</feature>
<dbReference type="RefSeq" id="WP_183355519.1">
    <property type="nucleotide sequence ID" value="NZ_BLXX01000010.1"/>
</dbReference>